<feature type="compositionally biased region" description="Gly residues" evidence="1">
    <location>
        <begin position="434"/>
        <end position="450"/>
    </location>
</feature>
<protein>
    <recommendedName>
        <fullName evidence="2">GmrSD restriction endonucleases N-terminal domain-containing protein</fullName>
    </recommendedName>
</protein>
<proteinExistence type="predicted"/>
<organism evidence="3 4">
    <name type="scientific">Glutinoglossum americanum</name>
    <dbReference type="NCBI Taxonomy" id="1670608"/>
    <lineage>
        <taxon>Eukaryota</taxon>
        <taxon>Fungi</taxon>
        <taxon>Dikarya</taxon>
        <taxon>Ascomycota</taxon>
        <taxon>Pezizomycotina</taxon>
        <taxon>Geoglossomycetes</taxon>
        <taxon>Geoglossales</taxon>
        <taxon>Geoglossaceae</taxon>
        <taxon>Glutinoglossum</taxon>
    </lineage>
</organism>
<evidence type="ECO:0000313" key="4">
    <source>
        <dbReference type="Proteomes" id="UP000698800"/>
    </source>
</evidence>
<dbReference type="InterPro" id="IPR004919">
    <property type="entry name" value="GmrSD_N"/>
</dbReference>
<dbReference type="Pfam" id="PF03235">
    <property type="entry name" value="GmrSD_N"/>
    <property type="match status" value="1"/>
</dbReference>
<feature type="compositionally biased region" description="Low complexity" evidence="1">
    <location>
        <begin position="463"/>
        <end position="481"/>
    </location>
</feature>
<sequence>MGRRTKPIPQSEPGLFFRESEAPTSPIAQRVKAEPNGLKSELLGNNAPIADDDDDLYDDDEEATSNTFFIQESLPTPTSTHRKLEFLLELLENSLIDLNPEYQREVVWTQDRQVGLINSLNENFYIPPVIFNIEERPVADSEGTRFVRVCVDGKQRLSSVLRFVQGLIPCVDGEGYKWWWNRVGGRGRNLLDDQFKSRFLSRQLICIEYSNLSDKQQEDLFGRVQMGMVLSEAEKLKAQKGPWQDFALDCEEDFKDVVSLAHNQRASGFRNILAVMAQVTELETVDTKMDRRAVDTPALQANAPSLKKFVKNEGDKCTNENINRIAWIFQLWDKIRQNEPEIFQNNNYKVARKFSPIEFLTVGMLLYRYGHNRTLTMLRGDIVALRLWLRRRNLDLRTNAKCWRDCWEFLEHLVALRGESGPWTDHGITPHWRPGGGGGTAGASGSGGQNGTPRKITKSKANTAGTSAGKAKPKATPKTAANVNSAPPAKGKKGGTHAHNAPAASSSVIPATAPRIPKTKTSLPHHPPPPKGPIPVSTMRSSSSSPAASSDDEPPRPTHPRRVPQAPMTIDSSSASNAKRKRLPITTADGARQMLFKRKRHADSE</sequence>
<dbReference type="PANTHER" id="PTHR39639:SF1">
    <property type="entry name" value="DUF262 DOMAIN-CONTAINING PROTEIN"/>
    <property type="match status" value="1"/>
</dbReference>
<dbReference type="Proteomes" id="UP000698800">
    <property type="component" value="Unassembled WGS sequence"/>
</dbReference>
<evidence type="ECO:0000259" key="2">
    <source>
        <dbReference type="Pfam" id="PF03235"/>
    </source>
</evidence>
<dbReference type="PANTHER" id="PTHR39639">
    <property type="entry name" value="CHROMOSOME 16, WHOLE GENOME SHOTGUN SEQUENCE"/>
    <property type="match status" value="1"/>
</dbReference>
<dbReference type="AlphaFoldDB" id="A0A9P8I4P0"/>
<gene>
    <name evidence="3" type="ORF">FGG08_002481</name>
</gene>
<reference evidence="3" key="1">
    <citation type="submission" date="2021-03" db="EMBL/GenBank/DDBJ databases">
        <title>Comparative genomics and phylogenomic investigation of the class Geoglossomycetes provide insights into ecological specialization and systematics.</title>
        <authorList>
            <person name="Melie T."/>
            <person name="Pirro S."/>
            <person name="Miller A.N."/>
            <person name="Quandt A."/>
        </authorList>
    </citation>
    <scope>NUCLEOTIDE SEQUENCE</scope>
    <source>
        <strain evidence="3">GBOQ0MN5Z8</strain>
    </source>
</reference>
<feature type="region of interest" description="Disordered" evidence="1">
    <location>
        <begin position="1"/>
        <end position="26"/>
    </location>
</feature>
<feature type="compositionally biased region" description="Low complexity" evidence="1">
    <location>
        <begin position="540"/>
        <end position="549"/>
    </location>
</feature>
<feature type="domain" description="GmrSD restriction endonucleases N-terminal" evidence="2">
    <location>
        <begin position="88"/>
        <end position="231"/>
    </location>
</feature>
<name>A0A9P8I4P0_9PEZI</name>
<keyword evidence="4" id="KW-1185">Reference proteome</keyword>
<comment type="caution">
    <text evidence="3">The sequence shown here is derived from an EMBL/GenBank/DDBJ whole genome shotgun (WGS) entry which is preliminary data.</text>
</comment>
<evidence type="ECO:0000256" key="1">
    <source>
        <dbReference type="SAM" id="MobiDB-lite"/>
    </source>
</evidence>
<dbReference type="EMBL" id="JAGHQL010000037">
    <property type="protein sequence ID" value="KAH0543220.1"/>
    <property type="molecule type" value="Genomic_DNA"/>
</dbReference>
<dbReference type="OrthoDB" id="5419821at2759"/>
<evidence type="ECO:0000313" key="3">
    <source>
        <dbReference type="EMBL" id="KAH0543220.1"/>
    </source>
</evidence>
<feature type="region of interest" description="Disordered" evidence="1">
    <location>
        <begin position="424"/>
        <end position="605"/>
    </location>
</feature>
<feature type="compositionally biased region" description="Basic residues" evidence="1">
    <location>
        <begin position="595"/>
        <end position="605"/>
    </location>
</feature>
<accession>A0A9P8I4P0</accession>